<comment type="caution">
    <text evidence="12">The sequence shown here is derived from an EMBL/GenBank/DDBJ whole genome shotgun (WGS) entry which is preliminary data.</text>
</comment>
<feature type="domain" description="Signal recognition particle SRP72 subunit RNA-binding" evidence="11">
    <location>
        <begin position="559"/>
        <end position="600"/>
    </location>
</feature>
<dbReference type="SUPFAM" id="SSF48452">
    <property type="entry name" value="TPR-like"/>
    <property type="match status" value="1"/>
</dbReference>
<protein>
    <recommendedName>
        <fullName evidence="4 9">Signal recognition particle subunit SRP72</fullName>
    </recommendedName>
</protein>
<dbReference type="PANTHER" id="PTHR14094:SF9">
    <property type="entry name" value="SIGNAL RECOGNITION PARTICLE SUBUNIT SRP72"/>
    <property type="match status" value="1"/>
</dbReference>
<evidence type="ECO:0000256" key="8">
    <source>
        <dbReference type="ARBA" id="ARBA00023274"/>
    </source>
</evidence>
<dbReference type="Gene3D" id="1.25.40.10">
    <property type="entry name" value="Tetratricopeptide repeat domain"/>
    <property type="match status" value="1"/>
</dbReference>
<dbReference type="PANTHER" id="PTHR14094">
    <property type="entry name" value="SIGNAL RECOGNITION PARTICLE 72"/>
    <property type="match status" value="1"/>
</dbReference>
<comment type="function">
    <text evidence="9">Component of the signal recognition particle (SRP) complex, a ribonucleoprotein complex that mediates the cotranslational targeting of secretory and membrane proteins to the endoplasmic reticulum (ER).</text>
</comment>
<gene>
    <name evidence="12" type="ORF">PG993_010067</name>
</gene>
<evidence type="ECO:0000256" key="3">
    <source>
        <dbReference type="ARBA" id="ARBA00007676"/>
    </source>
</evidence>
<dbReference type="Proteomes" id="UP001444661">
    <property type="component" value="Unassembled WGS sequence"/>
</dbReference>
<evidence type="ECO:0000256" key="10">
    <source>
        <dbReference type="SAM" id="MobiDB-lite"/>
    </source>
</evidence>
<keyword evidence="13" id="KW-1185">Reference proteome</keyword>
<keyword evidence="8 9" id="KW-0687">Ribonucleoprotein</keyword>
<feature type="compositionally biased region" description="Basic and acidic residues" evidence="10">
    <location>
        <begin position="575"/>
        <end position="597"/>
    </location>
</feature>
<name>A0ABR1SL72_9PEZI</name>
<evidence type="ECO:0000259" key="11">
    <source>
        <dbReference type="Pfam" id="PF08492"/>
    </source>
</evidence>
<evidence type="ECO:0000256" key="2">
    <source>
        <dbReference type="ARBA" id="ARBA00004496"/>
    </source>
</evidence>
<evidence type="ECO:0000256" key="9">
    <source>
        <dbReference type="PIRNR" id="PIRNR038922"/>
    </source>
</evidence>
<proteinExistence type="inferred from homology"/>
<comment type="subcellular location">
    <subcellularLocation>
        <location evidence="2 9">Cytoplasm</location>
    </subcellularLocation>
    <subcellularLocation>
        <location evidence="1">Endoplasmic reticulum</location>
    </subcellularLocation>
</comment>
<dbReference type="PIRSF" id="PIRSF038922">
    <property type="entry name" value="SRP72"/>
    <property type="match status" value="1"/>
</dbReference>
<reference evidence="12 13" key="1">
    <citation type="submission" date="2023-01" db="EMBL/GenBank/DDBJ databases">
        <title>Analysis of 21 Apiospora genomes using comparative genomics revels a genus with tremendous synthesis potential of carbohydrate active enzymes and secondary metabolites.</title>
        <authorList>
            <person name="Sorensen T."/>
        </authorList>
    </citation>
    <scope>NUCLEOTIDE SEQUENCE [LARGE SCALE GENOMIC DNA]</scope>
    <source>
        <strain evidence="12 13">CBS 33761</strain>
    </source>
</reference>
<evidence type="ECO:0000313" key="13">
    <source>
        <dbReference type="Proteomes" id="UP001444661"/>
    </source>
</evidence>
<evidence type="ECO:0000256" key="4">
    <source>
        <dbReference type="ARBA" id="ARBA00018350"/>
    </source>
</evidence>
<keyword evidence="7 9" id="KW-0733">Signal recognition particle</keyword>
<evidence type="ECO:0000256" key="1">
    <source>
        <dbReference type="ARBA" id="ARBA00004240"/>
    </source>
</evidence>
<comment type="similarity">
    <text evidence="3 9">Belongs to the SRP72 family.</text>
</comment>
<organism evidence="12 13">
    <name type="scientific">Apiospora rasikravindrae</name>
    <dbReference type="NCBI Taxonomy" id="990691"/>
    <lineage>
        <taxon>Eukaryota</taxon>
        <taxon>Fungi</taxon>
        <taxon>Dikarya</taxon>
        <taxon>Ascomycota</taxon>
        <taxon>Pezizomycotina</taxon>
        <taxon>Sordariomycetes</taxon>
        <taxon>Xylariomycetidae</taxon>
        <taxon>Amphisphaeriales</taxon>
        <taxon>Apiosporaceae</taxon>
        <taxon>Apiospora</taxon>
    </lineage>
</organism>
<keyword evidence="6" id="KW-0256">Endoplasmic reticulum</keyword>
<accession>A0ABR1SL72</accession>
<evidence type="ECO:0000313" key="12">
    <source>
        <dbReference type="EMBL" id="KAK8035072.1"/>
    </source>
</evidence>
<keyword evidence="5 9" id="KW-0963">Cytoplasm</keyword>
<dbReference type="InterPro" id="IPR011990">
    <property type="entry name" value="TPR-like_helical_dom_sf"/>
</dbReference>
<evidence type="ECO:0000256" key="5">
    <source>
        <dbReference type="ARBA" id="ARBA00022490"/>
    </source>
</evidence>
<dbReference type="Pfam" id="PF17004">
    <property type="entry name" value="SRP_TPR_like"/>
    <property type="match status" value="1"/>
</dbReference>
<dbReference type="EMBL" id="JAQQWK010000009">
    <property type="protein sequence ID" value="KAK8035072.1"/>
    <property type="molecule type" value="Genomic_DNA"/>
</dbReference>
<dbReference type="InterPro" id="IPR013699">
    <property type="entry name" value="Signal_recog_part_SRP72_RNA-bd"/>
</dbReference>
<dbReference type="Pfam" id="PF08492">
    <property type="entry name" value="SRP72"/>
    <property type="match status" value="1"/>
</dbReference>
<evidence type="ECO:0000256" key="7">
    <source>
        <dbReference type="ARBA" id="ARBA00023135"/>
    </source>
</evidence>
<sequence>MSDPAAALASLLRATSIQDHDEVLKAANAALKANKTDLQAQHTRLVALLKLDRFDDALRALAEGGDKLEKECVLEKAYTLYKTGKLDEAEKLVKSTSEPTRALRHLAAQVAYRAEKFQDAAAIYRLLPDEGEGRDGEENDLKINTLATSAQLEWEGKGHLLNDEERKPSNDVLEAFETAYNAACGCVARGDLSKASVLLKRARDLCNANEDLTEEEKKAELLPIMVQHAYVLTRLGKEAEALALQKSIVVADIPEAPTRVVAQNNAMALGSEEQNPYLISRLIETSTSLSGNDTMFGYQAAVLGCNRYALDLQAQKFAGVESATSKKILKATSPTASSEIASLGAIGAAAHAHMQTGKDAIREILPVLEKRPTDIGLLLTIIQLYVQTQNPGPALNLLQTFLRRLETATTPDHEDVRYAPGLVAVAVSLYRLQGRQNSIRTELARASKHWRSKSDDSAMPLLREAGVELLKSSSADDLASAGATFENLVSNSQNDKAAIAGLVASYATSDFAKIEPYLQHLTAVERLTAGIDPHALLEAGVASVATTTAPLSKKRGADTDADQASKRRKKKKRLPKDYEEGKQPDPERWLPLRDRSTYRPKGKKGKKRAQEATQGGMVKEEEMLELVGGAGAVKVEKATQGGGNKKKKKGKK</sequence>
<dbReference type="InterPro" id="IPR031545">
    <property type="entry name" value="SRP72_TPR-like"/>
</dbReference>
<feature type="region of interest" description="Disordered" evidence="10">
    <location>
        <begin position="551"/>
        <end position="652"/>
    </location>
</feature>
<evidence type="ECO:0000256" key="6">
    <source>
        <dbReference type="ARBA" id="ARBA00022824"/>
    </source>
</evidence>
<dbReference type="InterPro" id="IPR026270">
    <property type="entry name" value="SRP72"/>
</dbReference>
<feature type="compositionally biased region" description="Basic residues" evidence="10">
    <location>
        <begin position="598"/>
        <end position="607"/>
    </location>
</feature>